<dbReference type="GO" id="GO:0070205">
    <property type="term" value="F:2-succinyl-6-hydroxy-2,4-cyclohexadiene-1-carboxylate synthase activity"/>
    <property type="evidence" value="ECO:0007669"/>
    <property type="project" value="UniProtKB-EC"/>
</dbReference>
<keyword evidence="2" id="KW-0456">Lyase</keyword>
<feature type="domain" description="AB hydrolase-1" evidence="1">
    <location>
        <begin position="17"/>
        <end position="216"/>
    </location>
</feature>
<evidence type="ECO:0000313" key="2">
    <source>
        <dbReference type="EMBL" id="MQY27755.1"/>
    </source>
</evidence>
<dbReference type="PANTHER" id="PTHR43689:SF8">
    <property type="entry name" value="ALPHA_BETA-HYDROLASES SUPERFAMILY PROTEIN"/>
    <property type="match status" value="1"/>
</dbReference>
<dbReference type="AlphaFoldDB" id="A0A7K0DPR3"/>
<proteinExistence type="predicted"/>
<keyword evidence="3" id="KW-1185">Reference proteome</keyword>
<dbReference type="InterPro" id="IPR000073">
    <property type="entry name" value="AB_hydrolase_1"/>
</dbReference>
<dbReference type="EC" id="4.2.99.20" evidence="2"/>
<dbReference type="EMBL" id="WEGI01000007">
    <property type="protein sequence ID" value="MQY27755.1"/>
    <property type="molecule type" value="Genomic_DNA"/>
</dbReference>
<evidence type="ECO:0000259" key="1">
    <source>
        <dbReference type="Pfam" id="PF12697"/>
    </source>
</evidence>
<protein>
    <submittedName>
        <fullName evidence="2">2-succinyl-6-hydroxy-2, 4-cyclohexadiene-1-carboxylate synthase</fullName>
        <ecNumber evidence="2">4.2.99.20</ecNumber>
    </submittedName>
</protein>
<evidence type="ECO:0000313" key="3">
    <source>
        <dbReference type="Proteomes" id="UP000431401"/>
    </source>
</evidence>
<comment type="caution">
    <text evidence="2">The sequence shown here is derived from an EMBL/GenBank/DDBJ whole genome shotgun (WGS) entry which is preliminary data.</text>
</comment>
<sequence length="228" mass="24691">MTDLHIREWGAGDRLAVLVHGMTTDSGSWWALGPVLADRGYRVLAPDLPGHGRSPRGDYALRSLGDALAEAVPGRPELAIGHSLGGLVLAAAVERIRPDRAVYVDPPWGVPPGAEVGEFLRAQQGWTIEELAAFHFRWRPEAVREKHAALARWDPESLVTAADFPGDRPVPPPVPSLVVAADDQPMIHPTLAGRLRTEGYEVRVAPGTGHVVHNDDLDTFLTTAEGWL</sequence>
<dbReference type="Gene3D" id="3.40.50.1820">
    <property type="entry name" value="alpha/beta hydrolase"/>
    <property type="match status" value="1"/>
</dbReference>
<name>A0A7K0DPR3_9NOCA</name>
<dbReference type="Proteomes" id="UP000431401">
    <property type="component" value="Unassembled WGS sequence"/>
</dbReference>
<dbReference type="RefSeq" id="WP_153343198.1">
    <property type="nucleotide sequence ID" value="NZ_WEGI01000007.1"/>
</dbReference>
<gene>
    <name evidence="2" type="primary">menH_2</name>
    <name evidence="2" type="ORF">NRB56_33380</name>
</gene>
<dbReference type="InterPro" id="IPR029058">
    <property type="entry name" value="AB_hydrolase_fold"/>
</dbReference>
<dbReference type="Pfam" id="PF12697">
    <property type="entry name" value="Abhydrolase_6"/>
    <property type="match status" value="1"/>
</dbReference>
<dbReference type="OrthoDB" id="8444301at2"/>
<organism evidence="2 3">
    <name type="scientific">Nocardia aurantia</name>
    <dbReference type="NCBI Taxonomy" id="2585199"/>
    <lineage>
        <taxon>Bacteria</taxon>
        <taxon>Bacillati</taxon>
        <taxon>Actinomycetota</taxon>
        <taxon>Actinomycetes</taxon>
        <taxon>Mycobacteriales</taxon>
        <taxon>Nocardiaceae</taxon>
        <taxon>Nocardia</taxon>
    </lineage>
</organism>
<dbReference type="SUPFAM" id="SSF53474">
    <property type="entry name" value="alpha/beta-Hydrolases"/>
    <property type="match status" value="1"/>
</dbReference>
<dbReference type="PANTHER" id="PTHR43689">
    <property type="entry name" value="HYDROLASE"/>
    <property type="match status" value="1"/>
</dbReference>
<reference evidence="2 3" key="1">
    <citation type="submission" date="2019-10" db="EMBL/GenBank/DDBJ databases">
        <title>Nocardia macrotermitis sp. nov. and Nocardia aurantia sp. nov., isolated from the gut of fungus growing-termite Macrotermes natalensis.</title>
        <authorList>
            <person name="Benndorf R."/>
            <person name="Schwitalla J."/>
            <person name="Martin K."/>
            <person name="De Beer W."/>
            <person name="Kaster A.-K."/>
            <person name="Vollmers J."/>
            <person name="Poulsen M."/>
            <person name="Beemelmanns C."/>
        </authorList>
    </citation>
    <scope>NUCLEOTIDE SEQUENCE [LARGE SCALE GENOMIC DNA]</scope>
    <source>
        <strain evidence="2 3">RB56</strain>
    </source>
</reference>
<accession>A0A7K0DPR3</accession>